<keyword evidence="2" id="KW-1185">Reference proteome</keyword>
<accession>A0A7L7L3Q8</accession>
<gene>
    <name evidence="1" type="ORF">HUW48_05015</name>
</gene>
<dbReference type="RefSeq" id="WP_182414632.1">
    <property type="nucleotide sequence ID" value="NZ_CP055153.1"/>
</dbReference>
<dbReference type="Proteomes" id="UP000514509">
    <property type="component" value="Chromosome"/>
</dbReference>
<evidence type="ECO:0008006" key="3">
    <source>
        <dbReference type="Google" id="ProtNLM"/>
    </source>
</evidence>
<reference evidence="1 2" key="1">
    <citation type="submission" date="2020-08" db="EMBL/GenBank/DDBJ databases">
        <title>Adhaeribacter dokdonensis sp. nov., isolated from the rhizosphere of Elymus tsukushiensis, a plant native to the Dokdo Islands, Republic of Korea.</title>
        <authorList>
            <person name="Ghim S.Y."/>
        </authorList>
    </citation>
    <scope>NUCLEOTIDE SEQUENCE [LARGE SCALE GENOMIC DNA]</scope>
    <source>
        <strain evidence="1 2">KUDC8001</strain>
    </source>
</reference>
<evidence type="ECO:0000313" key="2">
    <source>
        <dbReference type="Proteomes" id="UP000514509"/>
    </source>
</evidence>
<protein>
    <recommendedName>
        <fullName evidence="3">VanZ family protein</fullName>
    </recommendedName>
</protein>
<name>A0A7L7L3Q8_9BACT</name>
<evidence type="ECO:0000313" key="1">
    <source>
        <dbReference type="EMBL" id="QMU27437.1"/>
    </source>
</evidence>
<organism evidence="1 2">
    <name type="scientific">Adhaeribacter radiodurans</name>
    <dbReference type="NCBI Taxonomy" id="2745197"/>
    <lineage>
        <taxon>Bacteria</taxon>
        <taxon>Pseudomonadati</taxon>
        <taxon>Bacteroidota</taxon>
        <taxon>Cytophagia</taxon>
        <taxon>Cytophagales</taxon>
        <taxon>Hymenobacteraceae</taxon>
        <taxon>Adhaeribacter</taxon>
    </lineage>
</organism>
<dbReference type="AlphaFoldDB" id="A0A7L7L3Q8"/>
<dbReference type="EMBL" id="CP055153">
    <property type="protein sequence ID" value="QMU27437.1"/>
    <property type="molecule type" value="Genomic_DNA"/>
</dbReference>
<sequence length="56" mass="6436">MFVLTIFVLIAEAGQLFIPYRSFDWLDVIWGSMGSLFGLVIPITRTIILEQFDIDI</sequence>
<proteinExistence type="predicted"/>
<dbReference type="KEGG" id="add:HUW48_05015"/>